<feature type="compositionally biased region" description="Low complexity" evidence="9">
    <location>
        <begin position="443"/>
        <end position="456"/>
    </location>
</feature>
<evidence type="ECO:0000256" key="2">
    <source>
        <dbReference type="ARBA" id="ARBA00022490"/>
    </source>
</evidence>
<comment type="similarity">
    <text evidence="6">Belongs to the CCDC61 family.</text>
</comment>
<feature type="compositionally biased region" description="Low complexity" evidence="9">
    <location>
        <begin position="333"/>
        <end position="389"/>
    </location>
</feature>
<protein>
    <recommendedName>
        <fullName evidence="7">Coiled-coil domain-containing protein 61</fullName>
    </recommendedName>
</protein>
<gene>
    <name evidence="10" type="ORF">WJX72_007806</name>
</gene>
<name>A0AAW1PP80_9CHLO</name>
<evidence type="ECO:0000256" key="7">
    <source>
        <dbReference type="ARBA" id="ARBA00041518"/>
    </source>
</evidence>
<dbReference type="CDD" id="cd22284">
    <property type="entry name" value="HD_CCDC61_N"/>
    <property type="match status" value="1"/>
</dbReference>
<evidence type="ECO:0000256" key="6">
    <source>
        <dbReference type="ARBA" id="ARBA00038217"/>
    </source>
</evidence>
<sequence>MAEQDEPACTHPVLEVTETVEVSFQDVAYFVTVTANADDTLCIEVEQKQDAQCWKGTFPAKHIQEITAKTGNFKKYAIFVKMLLTALKQESDSVFVDLLTYADLEQLRARRGLSEPPLSHLSPPQNKRYLILTYAAEFDRVHYPLPLLYEEHPDPERLQLIICQLRAELEALQQAAGPGDRKASNVAADMRRLREENASLRQQVKLAEAQAGVAAPSQEHATAEAREAARELRLVRKERDLLQQRAESAEAEVERERSLKRRELRRAAKESADLMQELAHAREHVRELRLKCRDLAQQAELSQRSSRALRPAPTRSRYPSENDRPRSVPHPRPVSARTSSPSRRPTSTATISPASTRPASPPLTTRQTRLPTGGGASPQPARPRSAPSRGRFDPTEYVKQKLEREREVSARLRRRPSLPSSRPPSGQSTPTRSRASSVERGRGSSRPSSAGSSRAGSAERPRPYAQQRAASPAFSGGGQIRGQPRSHPQSLEWLENQPKLANMRPANVCPSREERAASPGRALRDVKAKLNQYAAQQHGLLETREGHSDIVKSAPEITAETSSAGLPALPTKPDVFHNATAEIADIDSRLHALQTFLKAAKASAAPKVSS</sequence>
<evidence type="ECO:0000313" key="10">
    <source>
        <dbReference type="EMBL" id="KAK9810277.1"/>
    </source>
</evidence>
<dbReference type="EMBL" id="JALJOR010000010">
    <property type="protein sequence ID" value="KAK9810277.1"/>
    <property type="molecule type" value="Genomic_DNA"/>
</dbReference>
<feature type="compositionally biased region" description="Basic and acidic residues" evidence="9">
    <location>
        <begin position="390"/>
        <end position="410"/>
    </location>
</feature>
<keyword evidence="4" id="KW-0206">Cytoskeleton</keyword>
<evidence type="ECO:0000313" key="11">
    <source>
        <dbReference type="Proteomes" id="UP001489004"/>
    </source>
</evidence>
<dbReference type="PANTHER" id="PTHR22691:SF1">
    <property type="entry name" value="CENTROSOMAL PROTEIN CCDC61"/>
    <property type="match status" value="1"/>
</dbReference>
<feature type="region of interest" description="Disordered" evidence="9">
    <location>
        <begin position="299"/>
        <end position="488"/>
    </location>
</feature>
<dbReference type="PANTHER" id="PTHR22691">
    <property type="entry name" value="YEAST SPT2-RELATED"/>
    <property type="match status" value="1"/>
</dbReference>
<feature type="coiled-coil region" evidence="8">
    <location>
        <begin position="183"/>
        <end position="298"/>
    </location>
</feature>
<keyword evidence="2" id="KW-0963">Cytoplasm</keyword>
<evidence type="ECO:0000256" key="9">
    <source>
        <dbReference type="SAM" id="MobiDB-lite"/>
    </source>
</evidence>
<evidence type="ECO:0000256" key="8">
    <source>
        <dbReference type="SAM" id="Coils"/>
    </source>
</evidence>
<accession>A0AAW1PP80</accession>
<dbReference type="GO" id="GO:0036064">
    <property type="term" value="C:ciliary basal body"/>
    <property type="evidence" value="ECO:0007669"/>
    <property type="project" value="TreeGrafter"/>
</dbReference>
<dbReference type="AlphaFoldDB" id="A0AAW1PP80"/>
<keyword evidence="11" id="KW-1185">Reference proteome</keyword>
<organism evidence="10 11">
    <name type="scientific">[Myrmecia] bisecta</name>
    <dbReference type="NCBI Taxonomy" id="41462"/>
    <lineage>
        <taxon>Eukaryota</taxon>
        <taxon>Viridiplantae</taxon>
        <taxon>Chlorophyta</taxon>
        <taxon>core chlorophytes</taxon>
        <taxon>Trebouxiophyceae</taxon>
        <taxon>Trebouxiales</taxon>
        <taxon>Trebouxiaceae</taxon>
        <taxon>Myrmecia</taxon>
    </lineage>
</organism>
<dbReference type="InterPro" id="IPR049733">
    <property type="entry name" value="CCDC61_N"/>
</dbReference>
<reference evidence="10 11" key="1">
    <citation type="journal article" date="2024" name="Nat. Commun.">
        <title>Phylogenomics reveals the evolutionary origins of lichenization in chlorophyte algae.</title>
        <authorList>
            <person name="Puginier C."/>
            <person name="Libourel C."/>
            <person name="Otte J."/>
            <person name="Skaloud P."/>
            <person name="Haon M."/>
            <person name="Grisel S."/>
            <person name="Petersen M."/>
            <person name="Berrin J.G."/>
            <person name="Delaux P.M."/>
            <person name="Dal Grande F."/>
            <person name="Keller J."/>
        </authorList>
    </citation>
    <scope>NUCLEOTIDE SEQUENCE [LARGE SCALE GENOMIC DNA]</scope>
    <source>
        <strain evidence="10 11">SAG 2043</strain>
    </source>
</reference>
<comment type="caution">
    <text evidence="10">The sequence shown here is derived from an EMBL/GenBank/DDBJ whole genome shotgun (WGS) entry which is preliminary data.</text>
</comment>
<evidence type="ECO:0000256" key="1">
    <source>
        <dbReference type="ARBA" id="ARBA00004120"/>
    </source>
</evidence>
<evidence type="ECO:0000256" key="5">
    <source>
        <dbReference type="ARBA" id="ARBA00023273"/>
    </source>
</evidence>
<comment type="subcellular location">
    <subcellularLocation>
        <location evidence="1">Cytoplasm</location>
        <location evidence="1">Cytoskeleton</location>
        <location evidence="1">Cilium basal body</location>
    </subcellularLocation>
</comment>
<proteinExistence type="inferred from homology"/>
<evidence type="ECO:0000256" key="4">
    <source>
        <dbReference type="ARBA" id="ARBA00023212"/>
    </source>
</evidence>
<evidence type="ECO:0000256" key="3">
    <source>
        <dbReference type="ARBA" id="ARBA00023054"/>
    </source>
</evidence>
<dbReference type="Proteomes" id="UP001489004">
    <property type="component" value="Unassembled WGS sequence"/>
</dbReference>
<keyword evidence="3 8" id="KW-0175">Coiled coil</keyword>
<keyword evidence="5" id="KW-0966">Cell projection</keyword>